<comment type="caution">
    <text evidence="1">The sequence shown here is derived from an EMBL/GenBank/DDBJ whole genome shotgun (WGS) entry which is preliminary data.</text>
</comment>
<protein>
    <submittedName>
        <fullName evidence="1">Uncharacterized protein</fullName>
    </submittedName>
</protein>
<organism evidence="1 2">
    <name type="scientific">Nonomuraea mangrovi</name>
    <dbReference type="NCBI Taxonomy" id="2316207"/>
    <lineage>
        <taxon>Bacteria</taxon>
        <taxon>Bacillati</taxon>
        <taxon>Actinomycetota</taxon>
        <taxon>Actinomycetes</taxon>
        <taxon>Streptosporangiales</taxon>
        <taxon>Streptosporangiaceae</taxon>
        <taxon>Nonomuraea</taxon>
    </lineage>
</organism>
<keyword evidence="2" id="KW-1185">Reference proteome</keyword>
<dbReference type="EMBL" id="JBHUFV010000054">
    <property type="protein sequence ID" value="MFD1937016.1"/>
    <property type="molecule type" value="Genomic_DNA"/>
</dbReference>
<evidence type="ECO:0000313" key="1">
    <source>
        <dbReference type="EMBL" id="MFD1937016.1"/>
    </source>
</evidence>
<accession>A0ABW4T8A5</accession>
<evidence type="ECO:0000313" key="2">
    <source>
        <dbReference type="Proteomes" id="UP001597368"/>
    </source>
</evidence>
<reference evidence="2" key="1">
    <citation type="journal article" date="2019" name="Int. J. Syst. Evol. Microbiol.">
        <title>The Global Catalogue of Microorganisms (GCM) 10K type strain sequencing project: providing services to taxonomists for standard genome sequencing and annotation.</title>
        <authorList>
            <consortium name="The Broad Institute Genomics Platform"/>
            <consortium name="The Broad Institute Genome Sequencing Center for Infectious Disease"/>
            <person name="Wu L."/>
            <person name="Ma J."/>
        </authorList>
    </citation>
    <scope>NUCLEOTIDE SEQUENCE [LARGE SCALE GENOMIC DNA]</scope>
    <source>
        <strain evidence="2">ICMP 6774ER</strain>
    </source>
</reference>
<dbReference type="Proteomes" id="UP001597368">
    <property type="component" value="Unassembled WGS sequence"/>
</dbReference>
<sequence length="226" mass="25324">MTALAAGVSMQFIETSIIGVRSAVLTFRRPGSPMRFLLIPMVHVAEQAFYDQVAERLRGCDLIVAEGEPYADLLLHRRISRIRVDGLVHQLVGLDAESLGVPLLWPDRDDDRGRWFSLVMDALTAVPDWLTTIRFPSGGIDVTDLTGHDGWAGGRAKQVWRKLMLHERDKRLLDLLTRIHEERGEEPITVGVPWGAAHMMAVAGCLFSEFGYRVVAAEWVTVRNAR</sequence>
<name>A0ABW4T8A5_9ACTN</name>
<gene>
    <name evidence="1" type="ORF">ACFSKW_36660</name>
</gene>
<proteinExistence type="predicted"/>
<dbReference type="RefSeq" id="WP_379577819.1">
    <property type="nucleotide sequence ID" value="NZ_JBHUFV010000054.1"/>
</dbReference>